<dbReference type="PANTHER" id="PTHR46708:SF2">
    <property type="entry name" value="FIBRONECTIN TYPE-III DOMAIN-CONTAINING PROTEIN"/>
    <property type="match status" value="1"/>
</dbReference>
<evidence type="ECO:0000256" key="2">
    <source>
        <dbReference type="ARBA" id="ARBA00011902"/>
    </source>
</evidence>
<proteinExistence type="predicted"/>
<dbReference type="SUPFAM" id="SSF49265">
    <property type="entry name" value="Fibronectin type III"/>
    <property type="match status" value="12"/>
</dbReference>
<feature type="domain" description="Fibronectin type-III" evidence="18">
    <location>
        <begin position="2199"/>
        <end position="2285"/>
    </location>
</feature>
<keyword evidence="8" id="KW-0547">Nucleotide-binding</keyword>
<keyword evidence="9" id="KW-0418">Kinase</keyword>
<feature type="compositionally biased region" description="Polar residues" evidence="17">
    <location>
        <begin position="2378"/>
        <end position="2387"/>
    </location>
</feature>
<evidence type="ECO:0000313" key="19">
    <source>
        <dbReference type="EMBL" id="QHT83579.1"/>
    </source>
</evidence>
<dbReference type="InterPro" id="IPR049304">
    <property type="entry name" value="Gly_rich_dom"/>
</dbReference>
<name>A0A6C0HST0_9ZZZZ</name>
<dbReference type="SMART" id="SM00060">
    <property type="entry name" value="FN3"/>
    <property type="match status" value="19"/>
</dbReference>
<evidence type="ECO:0000256" key="7">
    <source>
        <dbReference type="ARBA" id="ARBA00022737"/>
    </source>
</evidence>
<dbReference type="EMBL" id="MN740010">
    <property type="protein sequence ID" value="QHT83579.1"/>
    <property type="molecule type" value="Genomic_DNA"/>
</dbReference>
<evidence type="ECO:0000256" key="13">
    <source>
        <dbReference type="ARBA" id="ARBA00023137"/>
    </source>
</evidence>
<feature type="domain" description="Fibronectin type-III" evidence="18">
    <location>
        <begin position="65"/>
        <end position="154"/>
    </location>
</feature>
<dbReference type="CDD" id="cd00063">
    <property type="entry name" value="FN3"/>
    <property type="match status" value="13"/>
</dbReference>
<keyword evidence="14" id="KW-1015">Disulfide bond</keyword>
<reference evidence="19" key="1">
    <citation type="journal article" date="2020" name="Nature">
        <title>Giant virus diversity and host interactions through global metagenomics.</title>
        <authorList>
            <person name="Schulz F."/>
            <person name="Roux S."/>
            <person name="Paez-Espino D."/>
            <person name="Jungbluth S."/>
            <person name="Walsh D.A."/>
            <person name="Denef V.J."/>
            <person name="McMahon K.D."/>
            <person name="Konstantinidis K.T."/>
            <person name="Eloe-Fadrosh E.A."/>
            <person name="Kyrpides N.C."/>
            <person name="Woyke T."/>
        </authorList>
    </citation>
    <scope>NUCLEOTIDE SEQUENCE</scope>
    <source>
        <strain evidence="19">GVMAG-M-3300023184-168</strain>
    </source>
</reference>
<evidence type="ECO:0000256" key="3">
    <source>
        <dbReference type="ARBA" id="ARBA00022475"/>
    </source>
</evidence>
<evidence type="ECO:0000256" key="6">
    <source>
        <dbReference type="ARBA" id="ARBA00022729"/>
    </source>
</evidence>
<feature type="domain" description="Fibronectin type-III" evidence="18">
    <location>
        <begin position="1233"/>
        <end position="1324"/>
    </location>
</feature>
<feature type="domain" description="Fibronectin type-III" evidence="18">
    <location>
        <begin position="1596"/>
        <end position="1683"/>
    </location>
</feature>
<comment type="subcellular location">
    <subcellularLocation>
        <location evidence="1">Cell membrane</location>
        <topology evidence="1">Single-pass type I membrane protein</topology>
    </subcellularLocation>
</comment>
<dbReference type="Pfam" id="PF00041">
    <property type="entry name" value="fn3"/>
    <property type="match status" value="10"/>
</dbReference>
<dbReference type="Pfam" id="PF21722">
    <property type="entry name" value="Gly_rich_2"/>
    <property type="match status" value="2"/>
</dbReference>
<dbReference type="InterPro" id="IPR055163">
    <property type="entry name" value="ALK/LTK-like_GRD"/>
</dbReference>
<feature type="compositionally biased region" description="Low complexity" evidence="17">
    <location>
        <begin position="2358"/>
        <end position="2372"/>
    </location>
</feature>
<dbReference type="Pfam" id="PF12810">
    <property type="entry name" value="ALK_LTK_GRD"/>
    <property type="match status" value="1"/>
</dbReference>
<feature type="domain" description="Fibronectin type-III" evidence="18">
    <location>
        <begin position="859"/>
        <end position="941"/>
    </location>
</feature>
<keyword evidence="6" id="KW-0732">Signal</keyword>
<feature type="compositionally biased region" description="Gly residues" evidence="17">
    <location>
        <begin position="1109"/>
        <end position="1119"/>
    </location>
</feature>
<keyword evidence="5" id="KW-0812">Transmembrane</keyword>
<evidence type="ECO:0000256" key="10">
    <source>
        <dbReference type="ARBA" id="ARBA00022840"/>
    </source>
</evidence>
<dbReference type="GO" id="GO:0004714">
    <property type="term" value="F:transmembrane receptor protein tyrosine kinase activity"/>
    <property type="evidence" value="ECO:0007669"/>
    <property type="project" value="UniProtKB-EC"/>
</dbReference>
<evidence type="ECO:0000256" key="4">
    <source>
        <dbReference type="ARBA" id="ARBA00022679"/>
    </source>
</evidence>
<keyword evidence="10" id="KW-0067">ATP-binding</keyword>
<keyword evidence="4" id="KW-0808">Transferase</keyword>
<evidence type="ECO:0000256" key="15">
    <source>
        <dbReference type="ARBA" id="ARBA00023170"/>
    </source>
</evidence>
<feature type="domain" description="Fibronectin type-III" evidence="18">
    <location>
        <begin position="2119"/>
        <end position="2198"/>
    </location>
</feature>
<dbReference type="Gene3D" id="2.60.40.10">
    <property type="entry name" value="Immunoglobulins"/>
    <property type="match status" value="20"/>
</dbReference>
<dbReference type="EC" id="2.7.10.1" evidence="2"/>
<dbReference type="PANTHER" id="PTHR46708">
    <property type="entry name" value="TENASCIN"/>
    <property type="match status" value="1"/>
</dbReference>
<feature type="region of interest" description="Disordered" evidence="17">
    <location>
        <begin position="1109"/>
        <end position="1131"/>
    </location>
</feature>
<feature type="domain" description="Fibronectin type-III" evidence="18">
    <location>
        <begin position="2375"/>
        <end position="2457"/>
    </location>
</feature>
<accession>A0A6C0HST0</accession>
<feature type="compositionally biased region" description="Low complexity" evidence="17">
    <location>
        <begin position="3094"/>
        <end position="3108"/>
    </location>
</feature>
<protein>
    <recommendedName>
        <fullName evidence="2">receptor protein-tyrosine kinase</fullName>
        <ecNumber evidence="2">2.7.10.1</ecNumber>
    </recommendedName>
</protein>
<dbReference type="InterPro" id="IPR050991">
    <property type="entry name" value="ECM_Regulatory_Proteins"/>
</dbReference>
<keyword evidence="7" id="KW-0677">Repeat</keyword>
<keyword evidence="3" id="KW-1003">Cell membrane</keyword>
<keyword evidence="16" id="KW-0325">Glycoprotein</keyword>
<evidence type="ECO:0000256" key="8">
    <source>
        <dbReference type="ARBA" id="ARBA00022741"/>
    </source>
</evidence>
<dbReference type="PROSITE" id="PS50853">
    <property type="entry name" value="FN3"/>
    <property type="match status" value="19"/>
</dbReference>
<dbReference type="GO" id="GO:0005524">
    <property type="term" value="F:ATP binding"/>
    <property type="evidence" value="ECO:0007669"/>
    <property type="project" value="UniProtKB-KW"/>
</dbReference>
<feature type="domain" description="Fibronectin type-III" evidence="18">
    <location>
        <begin position="155"/>
        <end position="238"/>
    </location>
</feature>
<feature type="domain" description="Fibronectin type-III" evidence="18">
    <location>
        <begin position="2549"/>
        <end position="2637"/>
    </location>
</feature>
<feature type="domain" description="Fibronectin type-III" evidence="18">
    <location>
        <begin position="2286"/>
        <end position="2372"/>
    </location>
</feature>
<feature type="region of interest" description="Disordered" evidence="17">
    <location>
        <begin position="3094"/>
        <end position="3129"/>
    </location>
</feature>
<dbReference type="GO" id="GO:0005886">
    <property type="term" value="C:plasma membrane"/>
    <property type="evidence" value="ECO:0007669"/>
    <property type="project" value="UniProtKB-SubCell"/>
</dbReference>
<feature type="domain" description="Fibronectin type-III" evidence="18">
    <location>
        <begin position="1416"/>
        <end position="1502"/>
    </location>
</feature>
<dbReference type="InterPro" id="IPR003961">
    <property type="entry name" value="FN3_dom"/>
</dbReference>
<sequence length="3225" mass="322030">MSSTANINGYNLVTTPAGGSGSGNDSSFLVTGLSPNTTYTLAVSSFNVGGQSDVSNVTVTTLPNPPTALSATVLSNTAASVSFTESTGTAAINSYNLTSYPEYITASGGYSPITINGLTANTSYTFTATATNSQGTSLSSSLPSNSITTNSLPNSPSILSVVTTTPSSVTLSFTPAIGNINYYVATTSPGGFLGYSLTSPIIIPGLSPSTTYSITLQAVDNYGTSLESSSVSATTTAIITGTIFGEPTIMTASSINTSYATVSLTAPTGATTGTIYSAYDGSGLLHGASVYPATSIFLGGLVSNTNYSISLKTSNSAGTSAASSSLIFTTVPLPPTNLAIVSKTANSAVVSFTPPSIGNGLITNYTIIDSYSGITGTSSVTPITISGLSPNSIYYLTMTDTNTFSYITGTAYNPPLSSSGMILWVDANDPNNTGTKPANNSTISTWYDKSGLGNNATANTPITYNTSGLSTGYPALTFTGTQWLTGSIINSNNTMTIFVVCSLNTNSNGSARILSLVNNSNNDYANNNHISYERTGTGFHPVRNMVTGTPALPAGYLTPTLFECWFDGTSVYITAQVGNSTTTVTSSSSGNFDIKNYSIASRMTAFDSLFIGFISEILIYNTSLSTTDRQKVEGYLSWKWGIQGNLPSTHPYYSSSPSTLKTIVKSSTSEPSSKLLLNTLLTTPTIGTTSSITTTTAVIGFTSPSETTSDTSFNAVSSGIIYGSATFDASFINISGLSSNTIYPFTVNSVTSTNSSSASNSVSLTTVPGPPTSVSGSPLSDTAISVTCTAPSGTGSITSYTFTSNPGSITASGTTLPITVTGLTSNTSYTFTATATNSQGTSVQSAPSNAITTNMLPNPPTNLALVSTSASNAVISFTPPIGNPLGYIATTNTGIQGTSTSSPITINGLTELTSYTATIISVGTKGNSISSSSISFTTGVAQIGSGGTVTPSGSTYTHTFTSSGIFTLSSPVTINMLLVGGGGGGGYGLLTYEGAGGGGAGGVGIGTINNLAAGTYNITVGNGGNGGIVSSSTVATSGGNSSFVGGTINEIAYGGGYGGSNISGSGQGGGNGGSGGGGSNGWGNAGYGTATKGSGVLTYYGNQGQPGATSGGGGGGALTAGGSPTNNSGNGGIGGNGYTWTINSIIYGGGGGGGGTGSSYGAKSGGTGGTGGGGTGGSPTLLNGTIGTNGFGGGGGGGYGGGGSGANGSSGGLGIVIISYVSTSSLLGNNTGIPTQPIINSVKSTSTTVTVNYTSTDASNVLLNATYSLFYGSTTYATTSYPTKTIVATNLTPNTQYYFYLKATNAFGSSLPITLINKSTTLQSPAILGIKSITTNSAIVAFNPPTSASDGTYYDTSINGLSFGRNYYPKTTINVAGLSPNTNYYITTIATNINGVSQDSNGINITTLPNPPSTSYPYTINAQVISNTIVNIYFTTSPGNGRITSYNVISNPGSITASGTSSPITVSGLTPNTSYTFTMYSVNNQGVSTMSDSTLPVTTNTIISPPTNLYVVNSTPTSITISFTRPNGSVNYYVATANPGGILGFSSSSPITISGLSQNATYSISLKAVDNYGISNASNTINTTTSTIIAGTILSAPTSLTISSIGTTFATILFTEPTGATTETFYTAYDASGNIYGTNYFPATSIFLAGLTPNTNYSISIKTSNNSGTSTASSSLNFATVSLSPTNLSIISKTSTSATIGFTGVTGNASVSQYTLITTPNISNVTGTSSPIVVTGLKPATLYNFSMNFTNSYSIIVQSTFNPTSITGLILWMDANDPNNTGTKPANNSTISTWYDKSGGARNATANTPITYNTTGLNSKPALAFTGTQWLTGSISNTNNKMTIFGVCSMNSSSAGSARIIGFSNGAGVDDYNNVGFMGFLRQSNTGIGPYRNGAFTVQNPPSYSTPYLFECWFDGTNEYATVQIGNTTSITSAASSGNFAITYYTICNNPRTADGGTLNGFMSEILIYNTSLSTTDRQKIEGYLSWKWGIQGNLPSTHPYYSVSPTAPTNSTIYTTSASSSTISTTTPLSAPIITAATNNTANSTYIVFTPPSGFTTDTIFNLYASTTLVGTIDYSKKYFDLSGLTPNTIYPFTMTATNSYGTSPSSNLYYLTTLASKPSNISVINSTTNTITLSFTGSSGNNTIIYTSNIGIGYGTPSSFLISGLSPNTVYSLSIIARNFGGSNPSNFVNVSTVLPAPVLLAVVSSTYNSITFSFTPSLYADTSTYYSIRSGGLSYGTASNQVTTITASGLTSNTQSNFTMVAINNNGTSSPSNSVSGITAPSPPTNIIATTISNTVASINLTPPSGVIAIISYTVTSSPSNITATGSSLPIIVTGLSSNTQYTFTVTALNSAGRSPASSSSNSITTNSVPNPPTGLTQTGSTASSITIGFTPPIGTITSYLATTDSGDTGTSSGSPITIYGLTPNSPYNITIQSIDSDGTSIASSQLSSGTSPNPPTNLISTSNTLTSIGLSFTPPSETILSYGYYAIDISSILIPVIGTFSAEATSYTITSLTSGYFYNIKLNSVGTYGTSVYSSILNYYTLLSPPTGLTGTSNTPTSLTFSFTKPSGVVTSYSYTAIDSNSNTFTGTVAAPATSITITGLTSGKSYNITMTASNQFTTSASSTTLVYSTQTTTILFSGYDIIASIGNYTIAGYFNPKTTNNAITSSGVQTIYILAIAGGGGGAGYVGGGGGAGGFVQKTVSLSTSDNVNITVGAGGLANGGYGSTSQNGGNTTVTFTTNTINNVNAVGGGGGGAYSGTVGAIGGSGGGGGSNNGSAGALGGVGTSGQGNSGGKGASSYLSGGGGGAGTAGGSLIGGNGALSTLTGISSLYPSIYWAGGGGGSTYGTATIGGIGGSGSGGSGGGGTVGKINSDLTGLNYAQNIGGGNASSSGNNTGSGGGGDGNGGGGGAGGSGIVLIATLTSNIAQIPSKYYYYYTGADQIVPIPSGFTKATIECWGAGGATQGHGAATAYNTGAGGGGGYTSATFTITGYSTMKVVVGQGGISKQAGVSAPATYGGGAGQLLNSDGNWGSASGGGRSAVQLLVSGTYTEIITAGAGGGGGSCTANTANIGTGGAGGGLIGGNANNNSAEGGSGGNTTTLTGGARAPTNGAGTVGTAGSQFTGGTGNTYGAGGGGGYYGGGGGGYSGNFGGGGGGSSYINTTYQTASTSQTITQGTSPTIANNAGLPTYFQNKIGNGGAATSSTTVGSHGQHGFVIITYQ</sequence>
<feature type="domain" description="Fibronectin type-III" evidence="18">
    <location>
        <begin position="246"/>
        <end position="333"/>
    </location>
</feature>
<keyword evidence="15" id="KW-0675">Receptor</keyword>
<feature type="domain" description="Fibronectin type-III" evidence="18">
    <location>
        <begin position="1684"/>
        <end position="1774"/>
    </location>
</feature>
<feature type="region of interest" description="Disordered" evidence="17">
    <location>
        <begin position="2355"/>
        <end position="2387"/>
    </location>
</feature>
<organism evidence="19">
    <name type="scientific">viral metagenome</name>
    <dbReference type="NCBI Taxonomy" id="1070528"/>
    <lineage>
        <taxon>unclassified sequences</taxon>
        <taxon>metagenomes</taxon>
        <taxon>organismal metagenomes</taxon>
    </lineage>
</organism>
<feature type="domain" description="Fibronectin type-III" evidence="18">
    <location>
        <begin position="334"/>
        <end position="422"/>
    </location>
</feature>
<dbReference type="InterPro" id="IPR036116">
    <property type="entry name" value="FN3_sf"/>
</dbReference>
<keyword evidence="12" id="KW-0472">Membrane</keyword>
<feature type="domain" description="Fibronectin type-III" evidence="18">
    <location>
        <begin position="770"/>
        <end position="856"/>
    </location>
</feature>
<feature type="domain" description="Fibronectin type-III" evidence="18">
    <location>
        <begin position="1505"/>
        <end position="1588"/>
    </location>
</feature>
<evidence type="ECO:0000256" key="5">
    <source>
        <dbReference type="ARBA" id="ARBA00022692"/>
    </source>
</evidence>
<evidence type="ECO:0000256" key="11">
    <source>
        <dbReference type="ARBA" id="ARBA00022989"/>
    </source>
</evidence>
<feature type="domain" description="Fibronectin type-III" evidence="18">
    <location>
        <begin position="2458"/>
        <end position="2548"/>
    </location>
</feature>
<evidence type="ECO:0000256" key="17">
    <source>
        <dbReference type="SAM" id="MobiDB-lite"/>
    </source>
</evidence>
<evidence type="ECO:0000256" key="9">
    <source>
        <dbReference type="ARBA" id="ARBA00022777"/>
    </source>
</evidence>
<dbReference type="InterPro" id="IPR013783">
    <property type="entry name" value="Ig-like_fold"/>
</dbReference>
<evidence type="ECO:0000256" key="14">
    <source>
        <dbReference type="ARBA" id="ARBA00023157"/>
    </source>
</evidence>
<feature type="domain" description="Fibronectin type-III" evidence="18">
    <location>
        <begin position="1"/>
        <end position="64"/>
    </location>
</feature>
<keyword evidence="11" id="KW-1133">Transmembrane helix</keyword>
<evidence type="ECO:0000259" key="18">
    <source>
        <dbReference type="PROSITE" id="PS50853"/>
    </source>
</evidence>
<evidence type="ECO:0000256" key="16">
    <source>
        <dbReference type="ARBA" id="ARBA00023180"/>
    </source>
</evidence>
<evidence type="ECO:0000256" key="1">
    <source>
        <dbReference type="ARBA" id="ARBA00004251"/>
    </source>
</evidence>
<keyword evidence="13" id="KW-0829">Tyrosine-protein kinase</keyword>
<evidence type="ECO:0000256" key="12">
    <source>
        <dbReference type="ARBA" id="ARBA00023136"/>
    </source>
</evidence>
<feature type="domain" description="Fibronectin type-III" evidence="18">
    <location>
        <begin position="2008"/>
        <end position="2118"/>
    </location>
</feature>